<dbReference type="EMBL" id="KT381665">
    <property type="protein sequence ID" value="AMA98156.1"/>
    <property type="molecule type" value="mRNA"/>
</dbReference>
<dbReference type="PANTHER" id="PTHR11857">
    <property type="entry name" value="ODORANT BINDING PROTEIN-RELATED"/>
    <property type="match status" value="1"/>
</dbReference>
<proteinExistence type="evidence at transcript level"/>
<feature type="chain" id="PRO_5007065551" evidence="2">
    <location>
        <begin position="22"/>
        <end position="150"/>
    </location>
</feature>
<dbReference type="CDD" id="cd23992">
    <property type="entry name" value="PBP_GOBP"/>
    <property type="match status" value="1"/>
</dbReference>
<evidence type="ECO:0000256" key="2">
    <source>
        <dbReference type="SAM" id="SignalP"/>
    </source>
</evidence>
<protein>
    <submittedName>
        <fullName evidence="3">Chemosensory protein</fullName>
    </submittedName>
</protein>
<dbReference type="SMART" id="SM00708">
    <property type="entry name" value="PhBP"/>
    <property type="match status" value="1"/>
</dbReference>
<organism evidence="3">
    <name type="scientific">Blattella germanica</name>
    <name type="common">German cockroach</name>
    <name type="synonym">Blatta germanica</name>
    <dbReference type="NCBI Taxonomy" id="6973"/>
    <lineage>
        <taxon>Eukaryota</taxon>
        <taxon>Metazoa</taxon>
        <taxon>Ecdysozoa</taxon>
        <taxon>Arthropoda</taxon>
        <taxon>Hexapoda</taxon>
        <taxon>Insecta</taxon>
        <taxon>Pterygota</taxon>
        <taxon>Neoptera</taxon>
        <taxon>Polyneoptera</taxon>
        <taxon>Dictyoptera</taxon>
        <taxon>Blattodea</taxon>
        <taxon>Blaberoidea</taxon>
        <taxon>Blattellidae</taxon>
        <taxon>Blattella</taxon>
    </lineage>
</organism>
<reference evidence="3" key="1">
    <citation type="submission" date="2015-08" db="EMBL/GenBank/DDBJ databases">
        <title>Transcriptome-Based Identification and Expression Profiles of Chemosensory Genes in German Cockroach, Blattella germanica.</title>
        <authorList>
            <person name="Niu D.-J."/>
        </authorList>
    </citation>
    <scope>NUCLEOTIDE SEQUENCE</scope>
</reference>
<dbReference type="Pfam" id="PF01395">
    <property type="entry name" value="PBP_GOBP"/>
    <property type="match status" value="1"/>
</dbReference>
<name>A0A0X8DBJ9_BLAGE</name>
<dbReference type="Gene3D" id="1.10.238.20">
    <property type="entry name" value="Pheromone/general odorant binding protein domain"/>
    <property type="match status" value="1"/>
</dbReference>
<evidence type="ECO:0000256" key="1">
    <source>
        <dbReference type="ARBA" id="ARBA00022729"/>
    </source>
</evidence>
<dbReference type="GO" id="GO:0005549">
    <property type="term" value="F:odorant binding"/>
    <property type="evidence" value="ECO:0007669"/>
    <property type="project" value="InterPro"/>
</dbReference>
<sequence>MAGLYVFIFLVSMQIIFTVNAAPYFDGLPPEAEKMLKECNESFPIDMGYLKDLNDTGSFHDEDNKTPKCFIRCVLMKAGLMDEDFTFDAPKLKEAFKDSKYPDMDNMIDMCIAKDTETQCRCTKAYLFIKCLMSEEITKYGDASKVKTSN</sequence>
<dbReference type="GO" id="GO:0007608">
    <property type="term" value="P:sensory perception of smell"/>
    <property type="evidence" value="ECO:0007669"/>
    <property type="project" value="TreeGrafter"/>
</dbReference>
<keyword evidence="1 2" id="KW-0732">Signal</keyword>
<dbReference type="InterPro" id="IPR036728">
    <property type="entry name" value="PBP_GOBP_sf"/>
</dbReference>
<feature type="signal peptide" evidence="2">
    <location>
        <begin position="1"/>
        <end position="21"/>
    </location>
</feature>
<dbReference type="InterPro" id="IPR006170">
    <property type="entry name" value="PBP/GOBP"/>
</dbReference>
<dbReference type="SUPFAM" id="SSF47565">
    <property type="entry name" value="Insect pheromone/odorant-binding proteins"/>
    <property type="match status" value="1"/>
</dbReference>
<accession>A0A0X8DBJ9</accession>
<dbReference type="GO" id="GO:0005615">
    <property type="term" value="C:extracellular space"/>
    <property type="evidence" value="ECO:0007669"/>
    <property type="project" value="TreeGrafter"/>
</dbReference>
<dbReference type="AlphaFoldDB" id="A0A0X8DBJ9"/>
<evidence type="ECO:0000313" key="3">
    <source>
        <dbReference type="EMBL" id="AMA98156.1"/>
    </source>
</evidence>